<keyword evidence="9" id="KW-1185">Reference proteome</keyword>
<dbReference type="Pfam" id="PF04434">
    <property type="entry name" value="SWIM"/>
    <property type="match status" value="1"/>
</dbReference>
<protein>
    <submittedName>
        <fullName evidence="8">OLC1v1030942C1</fullName>
    </submittedName>
</protein>
<accession>A0AAV1CK70</accession>
<feature type="region of interest" description="Disordered" evidence="5">
    <location>
        <begin position="74"/>
        <end position="148"/>
    </location>
</feature>
<proteinExistence type="predicted"/>
<dbReference type="EMBL" id="OX459119">
    <property type="protein sequence ID" value="CAI9095083.1"/>
    <property type="molecule type" value="Genomic_DNA"/>
</dbReference>
<dbReference type="Proteomes" id="UP001161247">
    <property type="component" value="Chromosome 2"/>
</dbReference>
<dbReference type="SMART" id="SM00575">
    <property type="entry name" value="ZnF_PMZ"/>
    <property type="match status" value="1"/>
</dbReference>
<feature type="compositionally biased region" description="Basic residues" evidence="5">
    <location>
        <begin position="801"/>
        <end position="812"/>
    </location>
</feature>
<reference evidence="8" key="1">
    <citation type="submission" date="2023-03" db="EMBL/GenBank/DDBJ databases">
        <authorList>
            <person name="Julca I."/>
        </authorList>
    </citation>
    <scope>NUCLEOTIDE SEQUENCE</scope>
</reference>
<feature type="transmembrane region" description="Helical" evidence="6">
    <location>
        <begin position="1022"/>
        <end position="1042"/>
    </location>
</feature>
<evidence type="ECO:0000313" key="8">
    <source>
        <dbReference type="EMBL" id="CAI9095083.1"/>
    </source>
</evidence>
<feature type="domain" description="SWIM-type" evidence="7">
    <location>
        <begin position="316"/>
        <end position="349"/>
    </location>
</feature>
<evidence type="ECO:0000259" key="7">
    <source>
        <dbReference type="PROSITE" id="PS50966"/>
    </source>
</evidence>
<evidence type="ECO:0000256" key="2">
    <source>
        <dbReference type="ARBA" id="ARBA00022771"/>
    </source>
</evidence>
<feature type="compositionally biased region" description="Basic and acidic residues" evidence="5">
    <location>
        <begin position="942"/>
        <end position="953"/>
    </location>
</feature>
<dbReference type="SUPFAM" id="SSF57756">
    <property type="entry name" value="Retrovirus zinc finger-like domains"/>
    <property type="match status" value="1"/>
</dbReference>
<feature type="compositionally biased region" description="Polar residues" evidence="5">
    <location>
        <begin position="954"/>
        <end position="970"/>
    </location>
</feature>
<feature type="compositionally biased region" description="Acidic residues" evidence="5">
    <location>
        <begin position="93"/>
        <end position="142"/>
    </location>
</feature>
<feature type="compositionally biased region" description="Basic residues" evidence="5">
    <location>
        <begin position="843"/>
        <end position="870"/>
    </location>
</feature>
<keyword evidence="6" id="KW-0812">Transmembrane</keyword>
<keyword evidence="2 4" id="KW-0863">Zinc-finger</keyword>
<keyword evidence="6" id="KW-1133">Transmembrane helix</keyword>
<dbReference type="PROSITE" id="PS50966">
    <property type="entry name" value="ZF_SWIM"/>
    <property type="match status" value="1"/>
</dbReference>
<evidence type="ECO:0000256" key="6">
    <source>
        <dbReference type="SAM" id="Phobius"/>
    </source>
</evidence>
<organism evidence="8 9">
    <name type="scientific">Oldenlandia corymbosa var. corymbosa</name>
    <dbReference type="NCBI Taxonomy" id="529605"/>
    <lineage>
        <taxon>Eukaryota</taxon>
        <taxon>Viridiplantae</taxon>
        <taxon>Streptophyta</taxon>
        <taxon>Embryophyta</taxon>
        <taxon>Tracheophyta</taxon>
        <taxon>Spermatophyta</taxon>
        <taxon>Magnoliopsida</taxon>
        <taxon>eudicotyledons</taxon>
        <taxon>Gunneridae</taxon>
        <taxon>Pentapetalae</taxon>
        <taxon>asterids</taxon>
        <taxon>lamiids</taxon>
        <taxon>Gentianales</taxon>
        <taxon>Rubiaceae</taxon>
        <taxon>Rubioideae</taxon>
        <taxon>Spermacoceae</taxon>
        <taxon>Hedyotis-Oldenlandia complex</taxon>
        <taxon>Oldenlandia</taxon>
    </lineage>
</organism>
<feature type="transmembrane region" description="Helical" evidence="6">
    <location>
        <begin position="1049"/>
        <end position="1074"/>
    </location>
</feature>
<dbReference type="InterPro" id="IPR007527">
    <property type="entry name" value="Znf_SWIM"/>
</dbReference>
<feature type="compositionally biased region" description="Polar residues" evidence="5">
    <location>
        <begin position="816"/>
        <end position="829"/>
    </location>
</feature>
<dbReference type="InterPro" id="IPR006564">
    <property type="entry name" value="Znf_PMZ"/>
</dbReference>
<feature type="region of interest" description="Disordered" evidence="5">
    <location>
        <begin position="785"/>
        <end position="878"/>
    </location>
</feature>
<evidence type="ECO:0000313" key="9">
    <source>
        <dbReference type="Proteomes" id="UP001161247"/>
    </source>
</evidence>
<dbReference type="GO" id="GO:0008270">
    <property type="term" value="F:zinc ion binding"/>
    <property type="evidence" value="ECO:0007669"/>
    <property type="project" value="UniProtKB-KW"/>
</dbReference>
<dbReference type="GO" id="GO:0003676">
    <property type="term" value="F:nucleic acid binding"/>
    <property type="evidence" value="ECO:0007669"/>
    <property type="project" value="InterPro"/>
</dbReference>
<dbReference type="InterPro" id="IPR036875">
    <property type="entry name" value="Znf_CCHC_sf"/>
</dbReference>
<dbReference type="Gene3D" id="4.10.60.10">
    <property type="entry name" value="Zinc finger, CCHC-type"/>
    <property type="match status" value="1"/>
</dbReference>
<dbReference type="AlphaFoldDB" id="A0AAV1CK70"/>
<keyword evidence="6" id="KW-0472">Membrane</keyword>
<gene>
    <name evidence="8" type="ORF">OLC1_LOCUS6126</name>
</gene>
<name>A0AAV1CK70_OLDCO</name>
<feature type="transmembrane region" description="Helical" evidence="6">
    <location>
        <begin position="1080"/>
        <end position="1099"/>
    </location>
</feature>
<feature type="region of interest" description="Disordered" evidence="5">
    <location>
        <begin position="901"/>
        <end position="1007"/>
    </location>
</feature>
<feature type="compositionally biased region" description="Acidic residues" evidence="5">
    <location>
        <begin position="917"/>
        <end position="941"/>
    </location>
</feature>
<evidence type="ECO:0000256" key="5">
    <source>
        <dbReference type="SAM" id="MobiDB-lite"/>
    </source>
</evidence>
<sequence length="1111" mass="123988">MLDFSELVDKVLSVIGVDREGLYIDFSLVWTERSGKRSRVHINDDNTVRFIYLCADKWPELYPENVERTGHVYASTSGQDIGASTSGGRTIEDNEDGDEDGDEDEDKDEDEDADEDEDVGGVESSDDEYVPSDEDSDDDTDFESSSSVPYVFDDISGWDKTLEEVENDGIKMWDGNPLTLGLDIHFANKPEAQAAVGEWNLVHGRTFRVKTSSKRTWYVECETCGPKYPKERLHGYDCLWKARVSLQKATDTWKMVANIDMIQKCQTVLPPTPMKLYEEARKKSLRQKVNRFSKRNQKYEVVTIAPDNQPWKADEKQVVLYANRECTCGKWQTFRFPCSHALRVARELGDDPFPLFDPCYTTHQWYQQFSGEFNPIMEPWPKATWQIRPDDTKLVHHAGRGRKRVNRKKGVMDYTSKSGQRRLKTCSLCKLQGHNARACPYARVCARCGSLDHDAVECPFSHPPADRTAIDKLYDPYGIHGVPNIDSDDDDDAMSRSSLAASAKAITGCVILLQLWAWERILTVQPKILGRDLDLSDCPLGTRWSREKKVQGITRFNLAAYRDQLALSQSRFCLDAVHNSFGSYCRGLSCGTGAYGDLGHGSSAVMSLRHTTPEGISPIWLSPADTRDALLLTAAEITSLLKRKPFGGSDRRWLQQLGIYLQVWNDRHGQVVGTDDLYVGEPSADPEYLLWYHQVTVKYVTDPTDSENARGFHGSAETLRVMATLMEDVRSLSIIGQRTFDADSFGYDRLGEIAQVAERALSVNATNVVRHDLDRHVEVHDILSQELAPVDPTQQHPPPRPPRRSRRSRRGRGGQETITTSQPHQSSQDEQPHIPFTGGSSHRSPHRSPLHSRQHSAHRSPHHSSHRSPHHSSPTHQQFARWPSIHYTSNFLSSMFEGVAGQHQADNPAEGERESQGEDEAEDEVEDEDEDEAEDADQDDQFEGHGYQRHEEQGSSQTLGTPPLASNSPEQNDDDIDLQSEAADASGNSGSGQDPPKGTGNNESDGSANEVPHLIAFETRTLLELNFLICSISAAAVFTLMSSSAPNSWFYGISAGAACLGFFCNFLAISLLSYQSAAKVLTIIGAVGTAFAISVALGATEIRKMVFYSDA</sequence>
<evidence type="ECO:0000256" key="4">
    <source>
        <dbReference type="PROSITE-ProRule" id="PRU00325"/>
    </source>
</evidence>
<keyword evidence="3" id="KW-0862">Zinc</keyword>
<dbReference type="SMART" id="SM00343">
    <property type="entry name" value="ZnF_C2HC"/>
    <property type="match status" value="2"/>
</dbReference>
<evidence type="ECO:0000256" key="1">
    <source>
        <dbReference type="ARBA" id="ARBA00022723"/>
    </source>
</evidence>
<dbReference type="InterPro" id="IPR001878">
    <property type="entry name" value="Znf_CCHC"/>
</dbReference>
<keyword evidence="1" id="KW-0479">Metal-binding</keyword>
<evidence type="ECO:0000256" key="3">
    <source>
        <dbReference type="ARBA" id="ARBA00022833"/>
    </source>
</evidence>
<feature type="compositionally biased region" description="Polar residues" evidence="5">
    <location>
        <begin position="74"/>
        <end position="88"/>
    </location>
</feature>